<comment type="caution">
    <text evidence="6">The sequence shown here is derived from an EMBL/GenBank/DDBJ whole genome shotgun (WGS) entry which is preliminary data.</text>
</comment>
<reference evidence="6 7" key="1">
    <citation type="submission" date="2006-03" db="EMBL/GenBank/DDBJ databases">
        <authorList>
            <person name="Pinhassi J."/>
            <person name="Pedros-Alio C."/>
            <person name="Ferriera S."/>
            <person name="Johnson J."/>
            <person name="Kravitz S."/>
            <person name="Halpern A."/>
            <person name="Remington K."/>
            <person name="Beeson K."/>
            <person name="Tran B."/>
            <person name="Rogers Y.-H."/>
            <person name="Friedman R."/>
            <person name="Venter J.C."/>
        </authorList>
    </citation>
    <scope>NUCLEOTIDE SEQUENCE [LARGE SCALE GENOMIC DNA]</scope>
    <source>
        <strain evidence="6 7">RED65</strain>
    </source>
</reference>
<dbReference type="Gene3D" id="2.40.10.220">
    <property type="entry name" value="predicted glycosyltransferase like domains"/>
    <property type="match status" value="1"/>
</dbReference>
<organism evidence="6 7">
    <name type="scientific">Bermanella marisrubri</name>
    <dbReference type="NCBI Taxonomy" id="207949"/>
    <lineage>
        <taxon>Bacteria</taxon>
        <taxon>Pseudomonadati</taxon>
        <taxon>Pseudomonadota</taxon>
        <taxon>Gammaproteobacteria</taxon>
        <taxon>Oceanospirillales</taxon>
        <taxon>Oceanospirillaceae</taxon>
        <taxon>Bermanella</taxon>
    </lineage>
</organism>
<evidence type="ECO:0000256" key="2">
    <source>
        <dbReference type="ARBA" id="ARBA00022741"/>
    </source>
</evidence>
<sequence length="253" mass="29438">MDLEQDNSDNYLHSKEEIYRAIQRLIRYAPRVTARFEGVDEAFATAITKVDLKSKAFAFDKLIPDAGNDILKSGKQLQLSADFRGILVQMDLGGELKYRSQNQEYIAKFPDKLLYLQRRNAYRAMVPRTYEVYCVFRSSEDERLFKGRLQDISGSGFKAYFKGRVGEHLKAIGNFDESTLHVGDESMDCGLDARHAIYDEKKDMTFCGFSFQPLTGMKQRYVEQLVNQLQYEEQRKQRAKQEREEEKEQQESS</sequence>
<dbReference type="InterPro" id="IPR009926">
    <property type="entry name" value="T3SS_YcgR_PilZN"/>
</dbReference>
<dbReference type="RefSeq" id="WP_007016109.1">
    <property type="nucleotide sequence ID" value="NZ_AAQH01000006.1"/>
</dbReference>
<feature type="domain" description="Type III secretion system flagellar brake protein YcgR PilZN" evidence="5">
    <location>
        <begin position="12"/>
        <end position="114"/>
    </location>
</feature>
<name>Q1N311_9GAMM</name>
<proteinExistence type="predicted"/>
<dbReference type="EMBL" id="AAQH01000006">
    <property type="protein sequence ID" value="EAT12508.1"/>
    <property type="molecule type" value="Genomic_DNA"/>
</dbReference>
<evidence type="ECO:0000256" key="1">
    <source>
        <dbReference type="ARBA" id="ARBA00022636"/>
    </source>
</evidence>
<dbReference type="OrthoDB" id="6746848at2"/>
<evidence type="ECO:0000313" key="7">
    <source>
        <dbReference type="Proteomes" id="UP000004263"/>
    </source>
</evidence>
<dbReference type="InterPro" id="IPR012349">
    <property type="entry name" value="Split_barrel_FMN-bd"/>
</dbReference>
<evidence type="ECO:0000313" key="6">
    <source>
        <dbReference type="EMBL" id="EAT12508.1"/>
    </source>
</evidence>
<keyword evidence="1" id="KW-0973">c-di-GMP</keyword>
<dbReference type="STRING" id="207949.RED65_06423"/>
<evidence type="ECO:0000256" key="4">
    <source>
        <dbReference type="SAM" id="MobiDB-lite"/>
    </source>
</evidence>
<dbReference type="Gene3D" id="2.30.110.10">
    <property type="entry name" value="Electron Transport, Fmn-binding Protein, Chain A"/>
    <property type="match status" value="1"/>
</dbReference>
<gene>
    <name evidence="6" type="ORF">RED65_06423</name>
</gene>
<dbReference type="Proteomes" id="UP000004263">
    <property type="component" value="Unassembled WGS sequence"/>
</dbReference>
<keyword evidence="2" id="KW-0547">Nucleotide-binding</keyword>
<dbReference type="AlphaFoldDB" id="Q1N311"/>
<dbReference type="HOGENOM" id="CLU_1137580_0_0_6"/>
<accession>Q1N311</accession>
<keyword evidence="3" id="KW-0975">Bacterial flagellum</keyword>
<evidence type="ECO:0000259" key="5">
    <source>
        <dbReference type="Pfam" id="PF07317"/>
    </source>
</evidence>
<dbReference type="Pfam" id="PF07317">
    <property type="entry name" value="PilZN"/>
    <property type="match status" value="1"/>
</dbReference>
<feature type="region of interest" description="Disordered" evidence="4">
    <location>
        <begin position="232"/>
        <end position="253"/>
    </location>
</feature>
<dbReference type="GO" id="GO:0000166">
    <property type="term" value="F:nucleotide binding"/>
    <property type="evidence" value="ECO:0007669"/>
    <property type="project" value="UniProtKB-KW"/>
</dbReference>
<keyword evidence="7" id="KW-1185">Reference proteome</keyword>
<protein>
    <recommendedName>
        <fullName evidence="5">Type III secretion system flagellar brake protein YcgR PilZN domain-containing protein</fullName>
    </recommendedName>
</protein>
<evidence type="ECO:0000256" key="3">
    <source>
        <dbReference type="ARBA" id="ARBA00023143"/>
    </source>
</evidence>